<dbReference type="SFLD" id="SFLDS00019">
    <property type="entry name" value="Glutathione_Transferase_(cytos"/>
    <property type="match status" value="1"/>
</dbReference>
<sequence length="268" mass="29974">MSSRLNESRAQRIVWLLEELGLEYEVVVFYRDPDTRFAPPELAEIHALGKSPVVTLTFPPATPDGKEKKTVLAESGFIAQYLTEHFGRDTHLAPPRYLAGQEGTAGGETEEGMRYQYFLHYAEGSLHPQMMTAFLLGLLKSQKIPLFFRPITSIVADKLTSNYLLPNIISHLSWLESQLETSSGGGTYLTGEHLTAADILISFSLQMARKRVAHLDVSKEKGKVADAYPRVWEYLDRLESEAGYKRAEEKVAAVEKNGVKSGLESRVQ</sequence>
<evidence type="ECO:0000313" key="4">
    <source>
        <dbReference type="EMBL" id="KAK0704368.1"/>
    </source>
</evidence>
<dbReference type="InterPro" id="IPR040079">
    <property type="entry name" value="Glutathione_S-Trfase"/>
</dbReference>
<evidence type="ECO:0000259" key="2">
    <source>
        <dbReference type="PROSITE" id="PS50404"/>
    </source>
</evidence>
<feature type="domain" description="GST N-terminal" evidence="2">
    <location>
        <begin position="1"/>
        <end position="90"/>
    </location>
</feature>
<evidence type="ECO:0000259" key="3">
    <source>
        <dbReference type="PROSITE" id="PS50405"/>
    </source>
</evidence>
<dbReference type="PROSITE" id="PS50404">
    <property type="entry name" value="GST_NTER"/>
    <property type="match status" value="1"/>
</dbReference>
<dbReference type="SUPFAM" id="SSF47616">
    <property type="entry name" value="GST C-terminal domain-like"/>
    <property type="match status" value="1"/>
</dbReference>
<dbReference type="InterPro" id="IPR036282">
    <property type="entry name" value="Glutathione-S-Trfase_C_sf"/>
</dbReference>
<gene>
    <name evidence="4" type="ORF">B0H67DRAFT_603576</name>
</gene>
<dbReference type="Gene3D" id="3.40.30.10">
    <property type="entry name" value="Glutaredoxin"/>
    <property type="match status" value="1"/>
</dbReference>
<reference evidence="4" key="1">
    <citation type="submission" date="2023-06" db="EMBL/GenBank/DDBJ databases">
        <title>Genome-scale phylogeny and comparative genomics of the fungal order Sordariales.</title>
        <authorList>
            <consortium name="Lawrence Berkeley National Laboratory"/>
            <person name="Hensen N."/>
            <person name="Bonometti L."/>
            <person name="Westerberg I."/>
            <person name="Brannstrom I.O."/>
            <person name="Guillou S."/>
            <person name="Cros-Aarteil S."/>
            <person name="Calhoun S."/>
            <person name="Haridas S."/>
            <person name="Kuo A."/>
            <person name="Mondo S."/>
            <person name="Pangilinan J."/>
            <person name="Riley R."/>
            <person name="Labutti K."/>
            <person name="Andreopoulos B."/>
            <person name="Lipzen A."/>
            <person name="Chen C."/>
            <person name="Yanf M."/>
            <person name="Daum C."/>
            <person name="Ng V."/>
            <person name="Clum A."/>
            <person name="Steindorff A."/>
            <person name="Ohm R."/>
            <person name="Martin F."/>
            <person name="Silar P."/>
            <person name="Natvig D."/>
            <person name="Lalanne C."/>
            <person name="Gautier V."/>
            <person name="Ament-Velasquez S.L."/>
            <person name="Kruys A."/>
            <person name="Hutchinson M.I."/>
            <person name="Powell A.J."/>
            <person name="Barry K."/>
            <person name="Miller A.N."/>
            <person name="Grigoriev I.V."/>
            <person name="Debuchy R."/>
            <person name="Gladieux P."/>
            <person name="Thoren M.H."/>
            <person name="Johannesson H."/>
        </authorList>
    </citation>
    <scope>NUCLEOTIDE SEQUENCE</scope>
    <source>
        <strain evidence="4">SMH4607-1</strain>
    </source>
</reference>
<comment type="caution">
    <text evidence="4">The sequence shown here is derived from an EMBL/GenBank/DDBJ whole genome shotgun (WGS) entry which is preliminary data.</text>
</comment>
<evidence type="ECO:0008006" key="6">
    <source>
        <dbReference type="Google" id="ProtNLM"/>
    </source>
</evidence>
<dbReference type="SFLD" id="SFLDG00358">
    <property type="entry name" value="Main_(cytGST)"/>
    <property type="match status" value="1"/>
</dbReference>
<name>A0AA39ZVC9_9PEZI</name>
<dbReference type="InterPro" id="IPR004045">
    <property type="entry name" value="Glutathione_S-Trfase_N"/>
</dbReference>
<dbReference type="PROSITE" id="PS50405">
    <property type="entry name" value="GST_CTER"/>
    <property type="match status" value="1"/>
</dbReference>
<dbReference type="SUPFAM" id="SSF52833">
    <property type="entry name" value="Thioredoxin-like"/>
    <property type="match status" value="1"/>
</dbReference>
<dbReference type="Proteomes" id="UP001172102">
    <property type="component" value="Unassembled WGS sequence"/>
</dbReference>
<evidence type="ECO:0000313" key="5">
    <source>
        <dbReference type="Proteomes" id="UP001172102"/>
    </source>
</evidence>
<dbReference type="Gene3D" id="1.20.1050.10">
    <property type="match status" value="1"/>
</dbReference>
<keyword evidence="5" id="KW-1185">Reference proteome</keyword>
<dbReference type="PANTHER" id="PTHR44051">
    <property type="entry name" value="GLUTATHIONE S-TRANSFERASE-RELATED"/>
    <property type="match status" value="1"/>
</dbReference>
<dbReference type="Pfam" id="PF13410">
    <property type="entry name" value="GST_C_2"/>
    <property type="match status" value="1"/>
</dbReference>
<dbReference type="AlphaFoldDB" id="A0AA39ZVC9"/>
<dbReference type="Pfam" id="PF13409">
    <property type="entry name" value="GST_N_2"/>
    <property type="match status" value="1"/>
</dbReference>
<evidence type="ECO:0000256" key="1">
    <source>
        <dbReference type="ARBA" id="ARBA00007409"/>
    </source>
</evidence>
<dbReference type="EMBL" id="JAUKUA010000007">
    <property type="protein sequence ID" value="KAK0704368.1"/>
    <property type="molecule type" value="Genomic_DNA"/>
</dbReference>
<dbReference type="InterPro" id="IPR036249">
    <property type="entry name" value="Thioredoxin-like_sf"/>
</dbReference>
<organism evidence="4 5">
    <name type="scientific">Lasiosphaeris hirsuta</name>
    <dbReference type="NCBI Taxonomy" id="260670"/>
    <lineage>
        <taxon>Eukaryota</taxon>
        <taxon>Fungi</taxon>
        <taxon>Dikarya</taxon>
        <taxon>Ascomycota</taxon>
        <taxon>Pezizomycotina</taxon>
        <taxon>Sordariomycetes</taxon>
        <taxon>Sordariomycetidae</taxon>
        <taxon>Sordariales</taxon>
        <taxon>Lasiosphaeriaceae</taxon>
        <taxon>Lasiosphaeris</taxon>
    </lineage>
</organism>
<dbReference type="PANTHER" id="PTHR44051:SF9">
    <property type="entry name" value="GLUTATHIONE S-TRANSFERASE 1"/>
    <property type="match status" value="1"/>
</dbReference>
<protein>
    <recommendedName>
        <fullName evidence="6">Glutathione S-transferase</fullName>
    </recommendedName>
</protein>
<comment type="similarity">
    <text evidence="1">Belongs to the GST superfamily.</text>
</comment>
<proteinExistence type="inferred from homology"/>
<accession>A0AA39ZVC9</accession>
<feature type="domain" description="GST C-terminal" evidence="3">
    <location>
        <begin position="125"/>
        <end position="268"/>
    </location>
</feature>
<dbReference type="InterPro" id="IPR010987">
    <property type="entry name" value="Glutathione-S-Trfase_C-like"/>
</dbReference>